<organism evidence="1 2">
    <name type="scientific">Deinococcus seoulensis</name>
    <dbReference type="NCBI Taxonomy" id="1837379"/>
    <lineage>
        <taxon>Bacteria</taxon>
        <taxon>Thermotogati</taxon>
        <taxon>Deinococcota</taxon>
        <taxon>Deinococci</taxon>
        <taxon>Deinococcales</taxon>
        <taxon>Deinococcaceae</taxon>
        <taxon>Deinococcus</taxon>
    </lineage>
</organism>
<keyword evidence="2" id="KW-1185">Reference proteome</keyword>
<reference evidence="2" key="1">
    <citation type="journal article" date="2019" name="Int. J. Syst. Evol. Microbiol.">
        <title>The Global Catalogue of Microorganisms (GCM) 10K type strain sequencing project: providing services to taxonomists for standard genome sequencing and annotation.</title>
        <authorList>
            <consortium name="The Broad Institute Genomics Platform"/>
            <consortium name="The Broad Institute Genome Sequencing Center for Infectious Disease"/>
            <person name="Wu L."/>
            <person name="Ma J."/>
        </authorList>
    </citation>
    <scope>NUCLEOTIDE SEQUENCE [LARGE SCALE GENOMIC DNA]</scope>
    <source>
        <strain evidence="2">JCM 31404</strain>
    </source>
</reference>
<gene>
    <name evidence="1" type="ORF">GCM10008959_30060</name>
</gene>
<name>A0ABQ2RX99_9DEIO</name>
<dbReference type="Proteomes" id="UP000634308">
    <property type="component" value="Unassembled WGS sequence"/>
</dbReference>
<evidence type="ECO:0000313" key="2">
    <source>
        <dbReference type="Proteomes" id="UP000634308"/>
    </source>
</evidence>
<proteinExistence type="predicted"/>
<accession>A0ABQ2RX99</accession>
<protein>
    <submittedName>
        <fullName evidence="1">Uncharacterized protein</fullName>
    </submittedName>
</protein>
<comment type="caution">
    <text evidence="1">The sequence shown here is derived from an EMBL/GenBank/DDBJ whole genome shotgun (WGS) entry which is preliminary data.</text>
</comment>
<dbReference type="EMBL" id="BMQM01000022">
    <property type="protein sequence ID" value="GGR65721.1"/>
    <property type="molecule type" value="Genomic_DNA"/>
</dbReference>
<sequence length="79" mass="8982">MSKKAQQRAARRTRLLKFVQAPSQPEPRSRVFPPVREPFYLPDLLGFTPQCWQGDVPEIGEVPVIRRAEAAGQSHQCEP</sequence>
<evidence type="ECO:0000313" key="1">
    <source>
        <dbReference type="EMBL" id="GGR65721.1"/>
    </source>
</evidence>